<evidence type="ECO:0000259" key="9">
    <source>
        <dbReference type="PROSITE" id="PS50968"/>
    </source>
</evidence>
<keyword evidence="6 7" id="KW-0092">Biotin</keyword>
<name>A0A239H6U3_9ACTN</name>
<accession>A0A239H6U3</accession>
<evidence type="ECO:0000256" key="8">
    <source>
        <dbReference type="SAM" id="MobiDB-lite"/>
    </source>
</evidence>
<dbReference type="CDD" id="cd06850">
    <property type="entry name" value="biotinyl_domain"/>
    <property type="match status" value="1"/>
</dbReference>
<evidence type="ECO:0000256" key="4">
    <source>
        <dbReference type="ARBA" id="ARBA00023098"/>
    </source>
</evidence>
<comment type="function">
    <text evidence="7">This protein is a component of the acetyl coenzyme A carboxylase complex; first, biotin carboxylase catalyzes the carboxylation of the carrier protein and then the transcarboxylase transfers the carboxyl group to form malonyl-CoA.</text>
</comment>
<dbReference type="InterPro" id="IPR001249">
    <property type="entry name" value="AcCoA_biotinCC"/>
</dbReference>
<feature type="domain" description="Lipoyl-binding" evidence="9">
    <location>
        <begin position="129"/>
        <end position="205"/>
    </location>
</feature>
<dbReference type="InterPro" id="IPR000089">
    <property type="entry name" value="Biotin_lipoyl"/>
</dbReference>
<dbReference type="GO" id="GO:0009317">
    <property type="term" value="C:acetyl-CoA carboxylase complex"/>
    <property type="evidence" value="ECO:0007669"/>
    <property type="project" value="InterPro"/>
</dbReference>
<dbReference type="PANTHER" id="PTHR47597">
    <property type="entry name" value="IS A MEMBER OF THE PF|00364 BIOTIN-REQUIRING ENZYMES FAMILY-RELATED"/>
    <property type="match status" value="1"/>
</dbReference>
<evidence type="ECO:0000256" key="3">
    <source>
        <dbReference type="ARBA" id="ARBA00022832"/>
    </source>
</evidence>
<keyword evidence="11" id="KW-1185">Reference proteome</keyword>
<dbReference type="InterPro" id="IPR001882">
    <property type="entry name" value="Biotin_BS"/>
</dbReference>
<comment type="pathway">
    <text evidence="1 7">Lipid metabolism; fatty acid biosynthesis.</text>
</comment>
<evidence type="ECO:0000256" key="5">
    <source>
        <dbReference type="ARBA" id="ARBA00023160"/>
    </source>
</evidence>
<keyword evidence="5 7" id="KW-0275">Fatty acid biosynthesis</keyword>
<dbReference type="OrthoDB" id="9811735at2"/>
<dbReference type="GO" id="GO:0006633">
    <property type="term" value="P:fatty acid biosynthetic process"/>
    <property type="evidence" value="ECO:0007669"/>
    <property type="project" value="UniProtKB-UniPathway"/>
</dbReference>
<evidence type="ECO:0000313" key="11">
    <source>
        <dbReference type="Proteomes" id="UP000198280"/>
    </source>
</evidence>
<feature type="compositionally biased region" description="Basic and acidic residues" evidence="8">
    <location>
        <begin position="1"/>
        <end position="10"/>
    </location>
</feature>
<dbReference type="Proteomes" id="UP000198280">
    <property type="component" value="Unassembled WGS sequence"/>
</dbReference>
<protein>
    <recommendedName>
        <fullName evidence="7">Biotin carboxyl carrier protein of acetyl-CoA carboxylase</fullName>
    </recommendedName>
</protein>
<dbReference type="AlphaFoldDB" id="A0A239H6U3"/>
<keyword evidence="2 7" id="KW-0444">Lipid biosynthesis</keyword>
<evidence type="ECO:0000256" key="6">
    <source>
        <dbReference type="ARBA" id="ARBA00023267"/>
    </source>
</evidence>
<evidence type="ECO:0000256" key="2">
    <source>
        <dbReference type="ARBA" id="ARBA00022516"/>
    </source>
</evidence>
<dbReference type="GO" id="GO:0003989">
    <property type="term" value="F:acetyl-CoA carboxylase activity"/>
    <property type="evidence" value="ECO:0007669"/>
    <property type="project" value="InterPro"/>
</dbReference>
<dbReference type="InterPro" id="IPR011053">
    <property type="entry name" value="Single_hybrid_motif"/>
</dbReference>
<keyword evidence="4 7" id="KW-0443">Lipid metabolism</keyword>
<evidence type="ECO:0000256" key="1">
    <source>
        <dbReference type="ARBA" id="ARBA00005194"/>
    </source>
</evidence>
<dbReference type="Pfam" id="PF00364">
    <property type="entry name" value="Biotin_lipoyl"/>
    <property type="match status" value="1"/>
</dbReference>
<dbReference type="InterPro" id="IPR053217">
    <property type="entry name" value="ACC_Biotin_Carrier"/>
</dbReference>
<dbReference type="PANTHER" id="PTHR47597:SF1">
    <property type="entry name" value="IS A MEMBER OF THE PF|00364 BIOTIN-REQUIRING ENZYMES FAMILY-RELATED"/>
    <property type="match status" value="1"/>
</dbReference>
<sequence>MTLHGDDRTARPPGAGKALNGTSPGGAPAGLPALEAVCRSATELARSMPTPPRRIRLRHGQTAVEIEWPQAPAQHPAGTAGPASAPEAAPATALAAAASAPAPAPAAGGRSHGAQEAQEAHGAHASTSLHYVCAPTVGTFYHAPEPGERPCVCVGDLVRPGQPVGVLEVMKMMSVVEADVAGRVVEVVVPDGQPVEFQQPLIALEPIPVGE</sequence>
<organism evidence="10 11">
    <name type="scientific">Actinacidiphila glaucinigra</name>
    <dbReference type="NCBI Taxonomy" id="235986"/>
    <lineage>
        <taxon>Bacteria</taxon>
        <taxon>Bacillati</taxon>
        <taxon>Actinomycetota</taxon>
        <taxon>Actinomycetes</taxon>
        <taxon>Kitasatosporales</taxon>
        <taxon>Streptomycetaceae</taxon>
        <taxon>Actinacidiphila</taxon>
    </lineage>
</organism>
<evidence type="ECO:0000313" key="10">
    <source>
        <dbReference type="EMBL" id="SNS76523.1"/>
    </source>
</evidence>
<dbReference type="SUPFAM" id="SSF51230">
    <property type="entry name" value="Single hybrid motif"/>
    <property type="match status" value="1"/>
</dbReference>
<dbReference type="EMBL" id="FZOF01000008">
    <property type="protein sequence ID" value="SNS76523.1"/>
    <property type="molecule type" value="Genomic_DNA"/>
</dbReference>
<gene>
    <name evidence="10" type="ORF">SAMN05216252_108201</name>
</gene>
<feature type="compositionally biased region" description="Low complexity" evidence="8">
    <location>
        <begin position="76"/>
        <end position="117"/>
    </location>
</feature>
<dbReference type="UniPathway" id="UPA00094"/>
<dbReference type="RefSeq" id="WP_089225053.1">
    <property type="nucleotide sequence ID" value="NZ_FZOF01000008.1"/>
</dbReference>
<keyword evidence="3 7" id="KW-0276">Fatty acid metabolism</keyword>
<proteinExistence type="predicted"/>
<dbReference type="PROSITE" id="PS50968">
    <property type="entry name" value="BIOTINYL_LIPOYL"/>
    <property type="match status" value="1"/>
</dbReference>
<dbReference type="Gene3D" id="2.40.50.100">
    <property type="match status" value="1"/>
</dbReference>
<dbReference type="PRINTS" id="PR01071">
    <property type="entry name" value="ACOABIOTINCC"/>
</dbReference>
<reference evidence="10 11" key="1">
    <citation type="submission" date="2017-06" db="EMBL/GenBank/DDBJ databases">
        <authorList>
            <person name="Kim H.J."/>
            <person name="Triplett B.A."/>
        </authorList>
    </citation>
    <scope>NUCLEOTIDE SEQUENCE [LARGE SCALE GENOMIC DNA]</scope>
    <source>
        <strain evidence="10 11">CGMCC 4.1858</strain>
    </source>
</reference>
<feature type="region of interest" description="Disordered" evidence="8">
    <location>
        <begin position="1"/>
        <end position="31"/>
    </location>
</feature>
<dbReference type="PROSITE" id="PS00188">
    <property type="entry name" value="BIOTIN"/>
    <property type="match status" value="1"/>
</dbReference>
<evidence type="ECO:0000256" key="7">
    <source>
        <dbReference type="RuleBase" id="RU364072"/>
    </source>
</evidence>
<feature type="region of interest" description="Disordered" evidence="8">
    <location>
        <begin position="73"/>
        <end position="123"/>
    </location>
</feature>